<evidence type="ECO:0000313" key="2">
    <source>
        <dbReference type="Proteomes" id="UP001459277"/>
    </source>
</evidence>
<sequence>MDKSWMGKKSCERSLSDQWNCIVYDPWFCHEESTSVATSSRARNSEVEDDLNGECDNIRGMLHEMFPGHSQLMDENGGANALERPVGEG</sequence>
<accession>A0AAW2DXA1</accession>
<comment type="caution">
    <text evidence="1">The sequence shown here is derived from an EMBL/GenBank/DDBJ whole genome shotgun (WGS) entry which is preliminary data.</text>
</comment>
<protein>
    <submittedName>
        <fullName evidence="1">Uncharacterized protein</fullName>
    </submittedName>
</protein>
<keyword evidence="2" id="KW-1185">Reference proteome</keyword>
<dbReference type="EMBL" id="JAZDWU010000001">
    <property type="protein sequence ID" value="KAL0015273.1"/>
    <property type="molecule type" value="Genomic_DNA"/>
</dbReference>
<organism evidence="1 2">
    <name type="scientific">Lithocarpus litseifolius</name>
    <dbReference type="NCBI Taxonomy" id="425828"/>
    <lineage>
        <taxon>Eukaryota</taxon>
        <taxon>Viridiplantae</taxon>
        <taxon>Streptophyta</taxon>
        <taxon>Embryophyta</taxon>
        <taxon>Tracheophyta</taxon>
        <taxon>Spermatophyta</taxon>
        <taxon>Magnoliopsida</taxon>
        <taxon>eudicotyledons</taxon>
        <taxon>Gunneridae</taxon>
        <taxon>Pentapetalae</taxon>
        <taxon>rosids</taxon>
        <taxon>fabids</taxon>
        <taxon>Fagales</taxon>
        <taxon>Fagaceae</taxon>
        <taxon>Lithocarpus</taxon>
    </lineage>
</organism>
<dbReference type="AlphaFoldDB" id="A0AAW2DXA1"/>
<reference evidence="1 2" key="1">
    <citation type="submission" date="2024-01" db="EMBL/GenBank/DDBJ databases">
        <title>A telomere-to-telomere, gap-free genome of sweet tea (Lithocarpus litseifolius).</title>
        <authorList>
            <person name="Zhou J."/>
        </authorList>
    </citation>
    <scope>NUCLEOTIDE SEQUENCE [LARGE SCALE GENOMIC DNA]</scope>
    <source>
        <strain evidence="1">Zhou-2022a</strain>
        <tissue evidence="1">Leaf</tissue>
    </source>
</reference>
<gene>
    <name evidence="1" type="ORF">SO802_002342</name>
</gene>
<name>A0AAW2DXA1_9ROSI</name>
<dbReference type="Proteomes" id="UP001459277">
    <property type="component" value="Unassembled WGS sequence"/>
</dbReference>
<proteinExistence type="predicted"/>
<evidence type="ECO:0000313" key="1">
    <source>
        <dbReference type="EMBL" id="KAL0015273.1"/>
    </source>
</evidence>